<reference evidence="2" key="1">
    <citation type="submission" date="2013-06" db="EMBL/GenBank/DDBJ databases">
        <authorList>
            <person name="Zhao Q."/>
        </authorList>
    </citation>
    <scope>NUCLEOTIDE SEQUENCE</scope>
    <source>
        <strain evidence="2">cv. W1943</strain>
    </source>
</reference>
<sequence>MVAASSVTLTLTGHNYQMTRSYIVCSDLAVPMTVLISWRCGGVAERRCGGGGRGEASGRHGGEAGAAGARCSVSGTVGKGAASSGHGGEVGGHYGRGKAVRLVNALDIECVLDQLVFPITADMLDRRRRHMCPKTEPLADGDTKALISLAEDADDGIRVTAGCVGAGADVGLVAGTISSPPRRHGPISTAAALLPVPPL</sequence>
<evidence type="ECO:0000313" key="2">
    <source>
        <dbReference type="Proteomes" id="UP000008022"/>
    </source>
</evidence>
<organism evidence="1 2">
    <name type="scientific">Oryza rufipogon</name>
    <name type="common">Brownbeard rice</name>
    <name type="synonym">Asian wild rice</name>
    <dbReference type="NCBI Taxonomy" id="4529"/>
    <lineage>
        <taxon>Eukaryota</taxon>
        <taxon>Viridiplantae</taxon>
        <taxon>Streptophyta</taxon>
        <taxon>Embryophyta</taxon>
        <taxon>Tracheophyta</taxon>
        <taxon>Spermatophyta</taxon>
        <taxon>Magnoliopsida</taxon>
        <taxon>Liliopsida</taxon>
        <taxon>Poales</taxon>
        <taxon>Poaceae</taxon>
        <taxon>BOP clade</taxon>
        <taxon>Oryzoideae</taxon>
        <taxon>Oryzeae</taxon>
        <taxon>Oryzinae</taxon>
        <taxon>Oryza</taxon>
    </lineage>
</organism>
<keyword evidence="2" id="KW-1185">Reference proteome</keyword>
<protein>
    <submittedName>
        <fullName evidence="1">Uncharacterized protein</fullName>
    </submittedName>
</protein>
<dbReference type="EnsemblPlants" id="ORUFI11G19670.1">
    <property type="protein sequence ID" value="ORUFI11G19670.1"/>
    <property type="gene ID" value="ORUFI11G19670"/>
</dbReference>
<accession>A0A0E0RAB6</accession>
<name>A0A0E0RAB6_ORYRU</name>
<dbReference type="Gramene" id="ORUFI11G19670.1">
    <property type="protein sequence ID" value="ORUFI11G19670.1"/>
    <property type="gene ID" value="ORUFI11G19670"/>
</dbReference>
<dbReference type="AlphaFoldDB" id="A0A0E0RAB6"/>
<reference evidence="1" key="2">
    <citation type="submission" date="2015-06" db="UniProtKB">
        <authorList>
            <consortium name="EnsemblPlants"/>
        </authorList>
    </citation>
    <scope>IDENTIFICATION</scope>
</reference>
<evidence type="ECO:0000313" key="1">
    <source>
        <dbReference type="EnsemblPlants" id="ORUFI11G19670.1"/>
    </source>
</evidence>
<dbReference type="HOGENOM" id="CLU_1374196_0_0_1"/>
<proteinExistence type="predicted"/>
<dbReference type="Proteomes" id="UP000008022">
    <property type="component" value="Unassembled WGS sequence"/>
</dbReference>